<sequence length="67" mass="7447">MLQAGIIAARKRRMKGGLAETAAFFSTWPNSDDVTVPARQQAVLPLPENVLPSKGLPFCQWLRFPNH</sequence>
<reference evidence="1 2" key="1">
    <citation type="submission" date="2017-07" db="EMBL/GenBank/DDBJ databases">
        <authorList>
            <person name="Talla V."/>
            <person name="Backstrom N."/>
        </authorList>
    </citation>
    <scope>NUCLEOTIDE SEQUENCE [LARGE SCALE GENOMIC DNA]</scope>
</reference>
<name>A0A5E4R799_9NEOP</name>
<keyword evidence="2" id="KW-1185">Reference proteome</keyword>
<organism evidence="1 2">
    <name type="scientific">Leptidea sinapis</name>
    <dbReference type="NCBI Taxonomy" id="189913"/>
    <lineage>
        <taxon>Eukaryota</taxon>
        <taxon>Metazoa</taxon>
        <taxon>Ecdysozoa</taxon>
        <taxon>Arthropoda</taxon>
        <taxon>Hexapoda</taxon>
        <taxon>Insecta</taxon>
        <taxon>Pterygota</taxon>
        <taxon>Neoptera</taxon>
        <taxon>Endopterygota</taxon>
        <taxon>Lepidoptera</taxon>
        <taxon>Glossata</taxon>
        <taxon>Ditrysia</taxon>
        <taxon>Papilionoidea</taxon>
        <taxon>Pieridae</taxon>
        <taxon>Dismorphiinae</taxon>
        <taxon>Leptidea</taxon>
    </lineage>
</organism>
<dbReference type="AlphaFoldDB" id="A0A5E4R799"/>
<accession>A0A5E4R799</accession>
<evidence type="ECO:0000313" key="2">
    <source>
        <dbReference type="Proteomes" id="UP000324832"/>
    </source>
</evidence>
<dbReference type="EMBL" id="FZQP02007036">
    <property type="protein sequence ID" value="VVD05867.1"/>
    <property type="molecule type" value="Genomic_DNA"/>
</dbReference>
<proteinExistence type="predicted"/>
<dbReference type="Proteomes" id="UP000324832">
    <property type="component" value="Unassembled WGS sequence"/>
</dbReference>
<protein>
    <submittedName>
        <fullName evidence="1">Uncharacterized protein</fullName>
    </submittedName>
</protein>
<evidence type="ECO:0000313" key="1">
    <source>
        <dbReference type="EMBL" id="VVD05867.1"/>
    </source>
</evidence>
<gene>
    <name evidence="1" type="ORF">LSINAPIS_LOCUS15326</name>
</gene>